<dbReference type="EMBL" id="ABOX02000047">
    <property type="protein sequence ID" value="EEF58228.1"/>
    <property type="molecule type" value="Genomic_DNA"/>
</dbReference>
<organism evidence="1 2">
    <name type="scientific">Pedosphaera parvula (strain Ellin514)</name>
    <dbReference type="NCBI Taxonomy" id="320771"/>
    <lineage>
        <taxon>Bacteria</taxon>
        <taxon>Pseudomonadati</taxon>
        <taxon>Verrucomicrobiota</taxon>
        <taxon>Pedosphaerae</taxon>
        <taxon>Pedosphaerales</taxon>
        <taxon>Pedosphaeraceae</taxon>
        <taxon>Pedosphaera</taxon>
    </lineage>
</organism>
<proteinExistence type="predicted"/>
<accession>B9XPK0</accession>
<sequence>MKRLLRWMGTRSTLQWGVVLLVGFIALVALLYCEENGRGKWAWERYKREMAVQGKVLDWAAHVPPPVPVDENVFAAPNMSEWFVKRNGSASMPLSLSGMSNFNQDEYGNTMAEITVLAPDSEIASGEADLVLAYHPPLLAFALSGTNAPNVAQTTNQIIPLIVMDEVPLSDAIKNLAKEAKINYTLDPKAEAERNADGSWLLDSKVSLRWTNLTGSVALEAVLANYNLQLVEDPKTLRARIFSKDMKPAVGLDVRERLKKIALAAIETDTNAATGPSLTAALMFTLHKNPVRHGKPVRIIIKAEKVPPTDEIVAFFPGNLRASGANFQSNPRVKSTGSNTFKVWMSPGNHVTAADYLAWSDQFEPEFEIIREGFKRPYARMSGSYEDPNAMPMLNFVTVRVLAHTLSQRAQCYLLQGEPDKALHELTMMHDLCRMLEGRPKNTAVTLVAAMINVAVRGIYVSVVADGLRLQSWREPQLVVLQEQLNDVDLLSCLKGGLETWRVVDCQTLENLTPEEFDRMYKFPSPASATSWQDRFKDPVFLFLTFIPRGWRYQNMINIGKMDGKAIEKIDLTNRLVLAGQTDALFNEWELARSRPSPQTLMAAQIVPSYGRAFHVAARNQTLVNEAQIVCALERYYLLHGCYPETLEALVPQFLQVIPHDIVGGAPLKYRMEKGRFALYSIGWNEKDDGGAVALNKEGNTDLENGDWVWAYRGKLAY</sequence>
<dbReference type="Proteomes" id="UP000003688">
    <property type="component" value="Unassembled WGS sequence"/>
</dbReference>
<comment type="caution">
    <text evidence="1">The sequence shown here is derived from an EMBL/GenBank/DDBJ whole genome shotgun (WGS) entry which is preliminary data.</text>
</comment>
<reference evidence="1 2" key="1">
    <citation type="journal article" date="2011" name="J. Bacteriol.">
        <title>Genome sequence of 'Pedosphaera parvula' Ellin514, an aerobic Verrucomicrobial isolate from pasture soil.</title>
        <authorList>
            <person name="Kant R."/>
            <person name="van Passel M.W."/>
            <person name="Sangwan P."/>
            <person name="Palva A."/>
            <person name="Lucas S."/>
            <person name="Copeland A."/>
            <person name="Lapidus A."/>
            <person name="Glavina Del Rio T."/>
            <person name="Dalin E."/>
            <person name="Tice H."/>
            <person name="Bruce D."/>
            <person name="Goodwin L."/>
            <person name="Pitluck S."/>
            <person name="Chertkov O."/>
            <person name="Larimer F.W."/>
            <person name="Land M.L."/>
            <person name="Hauser L."/>
            <person name="Brettin T.S."/>
            <person name="Detter J.C."/>
            <person name="Han S."/>
            <person name="de Vos W.M."/>
            <person name="Janssen P.H."/>
            <person name="Smidt H."/>
        </authorList>
    </citation>
    <scope>NUCLEOTIDE SEQUENCE [LARGE SCALE GENOMIC DNA]</scope>
    <source>
        <strain evidence="1 2">Ellin514</strain>
    </source>
</reference>
<evidence type="ECO:0000313" key="2">
    <source>
        <dbReference type="Proteomes" id="UP000003688"/>
    </source>
</evidence>
<evidence type="ECO:0000313" key="1">
    <source>
        <dbReference type="EMBL" id="EEF58228.1"/>
    </source>
</evidence>
<gene>
    <name evidence="1" type="ORF">Cflav_PD1428</name>
</gene>
<protein>
    <submittedName>
        <fullName evidence="1">Uncharacterized protein</fullName>
    </submittedName>
</protein>
<dbReference type="AlphaFoldDB" id="B9XPK0"/>
<name>B9XPK0_PEDPL</name>
<dbReference type="STRING" id="320771.Cflav_PD1428"/>
<keyword evidence="2" id="KW-1185">Reference proteome</keyword>